<sequence length="275" mass="30712">MVMFYRVMTGILLLLTTGVSVALADDTGLSVSLDANESPPYWSQTMVKDGMCGEILHAASEAAGLVSHVQYKPLTRMIEDDTNNDLGNPEFYMGNQDFAAVIPVCVYHVGLFYYQPNHKNKLAFTSIEDLKGYKVGILKGTLVDQSYFERAGVKFEESYSQASLFKKLQKGRIDLVIEIDLVGMKIINRLFPDSHNDFVESIIPGSDMPIAILISSGYPDAKRIGSLYRKGMKKIKASGLYVQILESYYGAGQVPDELMSDLERHEAVYNYDEQE</sequence>
<gene>
    <name evidence="2" type="ORF">Ga0123461_1085</name>
</gene>
<dbReference type="PANTHER" id="PTHR35936:SF25">
    <property type="entry name" value="ABC TRANSPORTER SUBSTRATE-BINDING PROTEIN"/>
    <property type="match status" value="1"/>
</dbReference>
<evidence type="ECO:0000256" key="1">
    <source>
        <dbReference type="SAM" id="SignalP"/>
    </source>
</evidence>
<protein>
    <submittedName>
        <fullName evidence="2">Amino acid ABC transporter substrate-binding protein, PAAT family</fullName>
    </submittedName>
</protein>
<accession>A0A2K8L3H2</accession>
<evidence type="ECO:0000313" key="3">
    <source>
        <dbReference type="Proteomes" id="UP000231701"/>
    </source>
</evidence>
<dbReference type="KEGG" id="maes:Ga0123461_1085"/>
<dbReference type="Gene3D" id="3.40.190.10">
    <property type="entry name" value="Periplasmic binding protein-like II"/>
    <property type="match status" value="2"/>
</dbReference>
<keyword evidence="1" id="KW-0732">Signal</keyword>
<feature type="chain" id="PRO_5014946788" evidence="1">
    <location>
        <begin position="25"/>
        <end position="275"/>
    </location>
</feature>
<dbReference type="SUPFAM" id="SSF53850">
    <property type="entry name" value="Periplasmic binding protein-like II"/>
    <property type="match status" value="1"/>
</dbReference>
<dbReference type="RefSeq" id="WP_198507138.1">
    <property type="nucleotide sequence ID" value="NZ_CP018799.1"/>
</dbReference>
<dbReference type="AlphaFoldDB" id="A0A2K8L3H2"/>
<keyword evidence="3" id="KW-1185">Reference proteome</keyword>
<reference evidence="2 3" key="1">
    <citation type="submission" date="2016-12" db="EMBL/GenBank/DDBJ databases">
        <title>Isolation and genomic insights into novel planktonic Zetaproteobacteria from stratified waters of the Chesapeake Bay.</title>
        <authorList>
            <person name="McAllister S.M."/>
            <person name="Kato S."/>
            <person name="Chan C.S."/>
            <person name="Chiu B.K."/>
            <person name="Field E.K."/>
        </authorList>
    </citation>
    <scope>NUCLEOTIDE SEQUENCE [LARGE SCALE GENOMIC DNA]</scope>
    <source>
        <strain evidence="2 3">CP-5</strain>
    </source>
</reference>
<organism evidence="2 3">
    <name type="scientific">Mariprofundus aestuarium</name>
    <dbReference type="NCBI Taxonomy" id="1921086"/>
    <lineage>
        <taxon>Bacteria</taxon>
        <taxon>Pseudomonadati</taxon>
        <taxon>Pseudomonadota</taxon>
        <taxon>Candidatius Mariprofundia</taxon>
        <taxon>Mariprofundales</taxon>
        <taxon>Mariprofundaceae</taxon>
        <taxon>Mariprofundus</taxon>
    </lineage>
</organism>
<dbReference type="EMBL" id="CP018799">
    <property type="protein sequence ID" value="ATX79504.1"/>
    <property type="molecule type" value="Genomic_DNA"/>
</dbReference>
<proteinExistence type="predicted"/>
<feature type="signal peptide" evidence="1">
    <location>
        <begin position="1"/>
        <end position="24"/>
    </location>
</feature>
<name>A0A2K8L3H2_MARES</name>
<dbReference type="Proteomes" id="UP000231701">
    <property type="component" value="Chromosome"/>
</dbReference>
<evidence type="ECO:0000313" key="2">
    <source>
        <dbReference type="EMBL" id="ATX79504.1"/>
    </source>
</evidence>
<dbReference type="PANTHER" id="PTHR35936">
    <property type="entry name" value="MEMBRANE-BOUND LYTIC MUREIN TRANSGLYCOSYLASE F"/>
    <property type="match status" value="1"/>
</dbReference>